<feature type="transmembrane region" description="Helical" evidence="1">
    <location>
        <begin position="31"/>
        <end position="49"/>
    </location>
</feature>
<name>A0AAW1UPB3_9CUCU</name>
<keyword evidence="3" id="KW-1185">Reference proteome</keyword>
<evidence type="ECO:0008006" key="4">
    <source>
        <dbReference type="Google" id="ProtNLM"/>
    </source>
</evidence>
<evidence type="ECO:0000313" key="2">
    <source>
        <dbReference type="EMBL" id="KAK9882591.1"/>
    </source>
</evidence>
<comment type="caution">
    <text evidence="2">The sequence shown here is derived from an EMBL/GenBank/DDBJ whole genome shotgun (WGS) entry which is preliminary data.</text>
</comment>
<keyword evidence="1" id="KW-1133">Transmembrane helix</keyword>
<keyword evidence="1" id="KW-0812">Transmembrane</keyword>
<proteinExistence type="predicted"/>
<protein>
    <recommendedName>
        <fullName evidence="4">Anoctamin</fullName>
    </recommendedName>
</protein>
<feature type="transmembrane region" description="Helical" evidence="1">
    <location>
        <begin position="115"/>
        <end position="142"/>
    </location>
</feature>
<dbReference type="Proteomes" id="UP001431783">
    <property type="component" value="Unassembled WGS sequence"/>
</dbReference>
<reference evidence="2 3" key="1">
    <citation type="submission" date="2023-03" db="EMBL/GenBank/DDBJ databases">
        <title>Genome insight into feeding habits of ladybird beetles.</title>
        <authorList>
            <person name="Li H.-S."/>
            <person name="Huang Y.-H."/>
            <person name="Pang H."/>
        </authorList>
    </citation>
    <scope>NUCLEOTIDE SEQUENCE [LARGE SCALE GENOMIC DNA]</scope>
    <source>
        <strain evidence="2">SYSU_2023b</strain>
        <tissue evidence="2">Whole body</tissue>
    </source>
</reference>
<accession>A0AAW1UPB3</accession>
<evidence type="ECO:0000256" key="1">
    <source>
        <dbReference type="SAM" id="Phobius"/>
    </source>
</evidence>
<keyword evidence="1" id="KW-0472">Membrane</keyword>
<feature type="transmembrane region" description="Helical" evidence="1">
    <location>
        <begin position="70"/>
        <end position="90"/>
    </location>
</feature>
<dbReference type="EMBL" id="JARQZJ010000078">
    <property type="protein sequence ID" value="KAK9882591.1"/>
    <property type="molecule type" value="Genomic_DNA"/>
</dbReference>
<organism evidence="2 3">
    <name type="scientific">Henosepilachna vigintioctopunctata</name>
    <dbReference type="NCBI Taxonomy" id="420089"/>
    <lineage>
        <taxon>Eukaryota</taxon>
        <taxon>Metazoa</taxon>
        <taxon>Ecdysozoa</taxon>
        <taxon>Arthropoda</taxon>
        <taxon>Hexapoda</taxon>
        <taxon>Insecta</taxon>
        <taxon>Pterygota</taxon>
        <taxon>Neoptera</taxon>
        <taxon>Endopterygota</taxon>
        <taxon>Coleoptera</taxon>
        <taxon>Polyphaga</taxon>
        <taxon>Cucujiformia</taxon>
        <taxon>Coccinelloidea</taxon>
        <taxon>Coccinellidae</taxon>
        <taxon>Epilachninae</taxon>
        <taxon>Epilachnini</taxon>
        <taxon>Henosepilachna</taxon>
    </lineage>
</organism>
<evidence type="ECO:0000313" key="3">
    <source>
        <dbReference type="Proteomes" id="UP001431783"/>
    </source>
</evidence>
<sequence length="228" mass="27107">MMFPNQTLLLLKLHSKFLTDIYHGSKLYEHSVSAIPSFIFFVFSFVLLFEHFHRYSRRRTRWKMYIYRELGFQSSFFYVTRFWFIVMKLFKWISAYFEHYIEKVSPPVEVYFNKIFTKFCILCALICLSLIPATIILVQYLFKDEMPNFLLWAGENRWMRTEIGPAGQLLENAARLTIPSKNCKNLSRRTASAEANLFRSNSSLPNCVRGCRSMVVLPNLRERTISHF</sequence>
<gene>
    <name evidence="2" type="ORF">WA026_022219</name>
</gene>
<dbReference type="AlphaFoldDB" id="A0AAW1UPB3"/>